<dbReference type="InterPro" id="IPR015943">
    <property type="entry name" value="WD40/YVTN_repeat-like_dom_sf"/>
</dbReference>
<name>A0A2I9CS39_9DEIO</name>
<dbReference type="Gene3D" id="2.130.10.10">
    <property type="entry name" value="YVTN repeat-like/Quinoprotein amine dehydrogenase"/>
    <property type="match status" value="2"/>
</dbReference>
<feature type="region of interest" description="Disordered" evidence="1">
    <location>
        <begin position="1"/>
        <end position="29"/>
    </location>
</feature>
<dbReference type="PANTHER" id="PTHR43739">
    <property type="entry name" value="XYLOGLUCANASE (EUROFUNG)"/>
    <property type="match status" value="1"/>
</dbReference>
<sequence>MTGGASYSGSDVPPAVDVHGREAGMTTQRTRPSLRRLLAGTLLGVTLVTGAVGWRAWRQGTDEAGRLGGDFHALQVLPGGRLLYGQHAGVSVSTDGGRTWGRPDGAGDALSLASSPRSPVLILAGHGVLKTSRDGGATWQPATFGNLASRDLQGFAVAPDAPNVWYANIAGLGLYRTREGRNWEVMSPDTAYATALAAGPGSPPRLYALVPGEGLIASDDGATWQRIGNAPPAAPSGLTVHPVSGHVYLAGTAGLWRSGDQGATWTRLGFREAARLVAADPRDEARLYAVGAGGAVYRSLDGGRTWAPAGRGA</sequence>
<keyword evidence="3" id="KW-1185">Reference proteome</keyword>
<evidence type="ECO:0000313" key="2">
    <source>
        <dbReference type="EMBL" id="GBF04422.1"/>
    </source>
</evidence>
<dbReference type="Proteomes" id="UP000236569">
    <property type="component" value="Unassembled WGS sequence"/>
</dbReference>
<comment type="caution">
    <text evidence="2">The sequence shown here is derived from an EMBL/GenBank/DDBJ whole genome shotgun (WGS) entry which is preliminary data.</text>
</comment>
<protein>
    <recommendedName>
        <fullName evidence="4">Exo-alpha-sialidase</fullName>
    </recommendedName>
</protein>
<dbReference type="PANTHER" id="PTHR43739:SF5">
    <property type="entry name" value="EXO-ALPHA-SIALIDASE"/>
    <property type="match status" value="1"/>
</dbReference>
<dbReference type="SUPFAM" id="SSF110296">
    <property type="entry name" value="Oligoxyloglucan reducing end-specific cellobiohydrolase"/>
    <property type="match status" value="1"/>
</dbReference>
<reference evidence="3" key="1">
    <citation type="submission" date="2018-01" db="EMBL/GenBank/DDBJ databases">
        <title>Draft Genome Sequence of the Radioresistant Bacterium Deinococcus aerius TR0125, Isolated from the Higher Atmosphere above Japan.</title>
        <authorList>
            <person name="Satoh K."/>
            <person name="Arai H."/>
            <person name="Sanzen T."/>
            <person name="Kawaguchi Y."/>
            <person name="Hayashi H."/>
            <person name="Yokobori S."/>
            <person name="Yamagishi A."/>
            <person name="Oono Y."/>
            <person name="Narumi I."/>
        </authorList>
    </citation>
    <scope>NUCLEOTIDE SEQUENCE [LARGE SCALE GENOMIC DNA]</scope>
    <source>
        <strain evidence="3">TR0125</strain>
    </source>
</reference>
<organism evidence="2 3">
    <name type="scientific">Deinococcus aerius</name>
    <dbReference type="NCBI Taxonomy" id="200253"/>
    <lineage>
        <taxon>Bacteria</taxon>
        <taxon>Thermotogati</taxon>
        <taxon>Deinococcota</taxon>
        <taxon>Deinococci</taxon>
        <taxon>Deinococcales</taxon>
        <taxon>Deinococcaceae</taxon>
        <taxon>Deinococcus</taxon>
    </lineage>
</organism>
<accession>A0A2I9CS39</accession>
<dbReference type="GO" id="GO:0010411">
    <property type="term" value="P:xyloglucan metabolic process"/>
    <property type="evidence" value="ECO:0007669"/>
    <property type="project" value="TreeGrafter"/>
</dbReference>
<dbReference type="CDD" id="cd15482">
    <property type="entry name" value="Sialidase_non-viral"/>
    <property type="match status" value="1"/>
</dbReference>
<evidence type="ECO:0000256" key="1">
    <source>
        <dbReference type="SAM" id="MobiDB-lite"/>
    </source>
</evidence>
<dbReference type="AlphaFoldDB" id="A0A2I9CS39"/>
<dbReference type="InterPro" id="IPR052025">
    <property type="entry name" value="Xyloglucanase_GH74"/>
</dbReference>
<evidence type="ECO:0008006" key="4">
    <source>
        <dbReference type="Google" id="ProtNLM"/>
    </source>
</evidence>
<evidence type="ECO:0000313" key="3">
    <source>
        <dbReference type="Proteomes" id="UP000236569"/>
    </source>
</evidence>
<gene>
    <name evidence="2" type="ORF">DAERI_020019</name>
</gene>
<dbReference type="EMBL" id="BFAG01000002">
    <property type="protein sequence ID" value="GBF04422.1"/>
    <property type="molecule type" value="Genomic_DNA"/>
</dbReference>
<proteinExistence type="predicted"/>